<dbReference type="CDD" id="cd06222">
    <property type="entry name" value="RNase_H_like"/>
    <property type="match status" value="1"/>
</dbReference>
<dbReference type="GO" id="GO:0004523">
    <property type="term" value="F:RNA-DNA hybrid ribonuclease activity"/>
    <property type="evidence" value="ECO:0007669"/>
    <property type="project" value="InterPro"/>
</dbReference>
<dbReference type="InterPro" id="IPR044730">
    <property type="entry name" value="RNase_H-like_dom_plant"/>
</dbReference>
<dbReference type="AlphaFoldDB" id="A0A6D2KTB7"/>
<dbReference type="PANTHER" id="PTHR34146:SF3">
    <property type="entry name" value="POLYNUCLEOTIDYL TRANSFERASE, RIBONUCLEASE H-LIKE SUPERFAMILY PROTEIN"/>
    <property type="match status" value="1"/>
</dbReference>
<dbReference type="OrthoDB" id="1113854at2759"/>
<dbReference type="PANTHER" id="PTHR34146">
    <property type="entry name" value="POLYNUCLEOTIDYL TRANSFERASE, RIBONUCLEASE H-LIKE SUPERFAMILY PROTEIN-RELATED"/>
    <property type="match status" value="1"/>
</dbReference>
<proteinExistence type="predicted"/>
<gene>
    <name evidence="2" type="ORF">MERR_LOCUS43823</name>
</gene>
<name>A0A6D2KTB7_9BRAS</name>
<comment type="caution">
    <text evidence="2">The sequence shown here is derived from an EMBL/GenBank/DDBJ whole genome shotgun (WGS) entry which is preliminary data.</text>
</comment>
<accession>A0A6D2KTB7</accession>
<dbReference type="Proteomes" id="UP000467841">
    <property type="component" value="Unassembled WGS sequence"/>
</dbReference>
<evidence type="ECO:0000313" key="2">
    <source>
        <dbReference type="EMBL" id="CAA7056587.1"/>
    </source>
</evidence>
<sequence>MPLDTFQFARAEAEAWKLAQLGPNPIESNISVEHVPNEAATVIRPRWQVDASWTYNSRFFGGGFVIETEENVTFKGVLTSAQVASPLQAEFCSLICAMKMTRRLGLNSMRFESDCLELVRLIEEDEDWPSLATELEEFYATFSSFHFDNGLKLKEKGKTMNSARG</sequence>
<reference evidence="2" key="1">
    <citation type="submission" date="2020-01" db="EMBL/GenBank/DDBJ databases">
        <authorList>
            <person name="Mishra B."/>
        </authorList>
    </citation>
    <scope>NUCLEOTIDE SEQUENCE [LARGE SCALE GENOMIC DNA]</scope>
</reference>
<protein>
    <recommendedName>
        <fullName evidence="1">RNase H type-1 domain-containing protein</fullName>
    </recommendedName>
</protein>
<feature type="domain" description="RNase H type-1" evidence="1">
    <location>
        <begin position="49"/>
        <end position="146"/>
    </location>
</feature>
<evidence type="ECO:0000313" key="3">
    <source>
        <dbReference type="Proteomes" id="UP000467841"/>
    </source>
</evidence>
<dbReference type="GO" id="GO:0003676">
    <property type="term" value="F:nucleic acid binding"/>
    <property type="evidence" value="ECO:0007669"/>
    <property type="project" value="InterPro"/>
</dbReference>
<dbReference type="EMBL" id="CACVBM020001650">
    <property type="protein sequence ID" value="CAA7056587.1"/>
    <property type="molecule type" value="Genomic_DNA"/>
</dbReference>
<dbReference type="Gene3D" id="3.30.420.10">
    <property type="entry name" value="Ribonuclease H-like superfamily/Ribonuclease H"/>
    <property type="match status" value="1"/>
</dbReference>
<dbReference type="InterPro" id="IPR002156">
    <property type="entry name" value="RNaseH_domain"/>
</dbReference>
<dbReference type="Pfam" id="PF13456">
    <property type="entry name" value="RVT_3"/>
    <property type="match status" value="1"/>
</dbReference>
<dbReference type="InterPro" id="IPR036397">
    <property type="entry name" value="RNaseH_sf"/>
</dbReference>
<dbReference type="InterPro" id="IPR012337">
    <property type="entry name" value="RNaseH-like_sf"/>
</dbReference>
<organism evidence="2 3">
    <name type="scientific">Microthlaspi erraticum</name>
    <dbReference type="NCBI Taxonomy" id="1685480"/>
    <lineage>
        <taxon>Eukaryota</taxon>
        <taxon>Viridiplantae</taxon>
        <taxon>Streptophyta</taxon>
        <taxon>Embryophyta</taxon>
        <taxon>Tracheophyta</taxon>
        <taxon>Spermatophyta</taxon>
        <taxon>Magnoliopsida</taxon>
        <taxon>eudicotyledons</taxon>
        <taxon>Gunneridae</taxon>
        <taxon>Pentapetalae</taxon>
        <taxon>rosids</taxon>
        <taxon>malvids</taxon>
        <taxon>Brassicales</taxon>
        <taxon>Brassicaceae</taxon>
        <taxon>Coluteocarpeae</taxon>
        <taxon>Microthlaspi</taxon>
    </lineage>
</organism>
<dbReference type="SUPFAM" id="SSF53098">
    <property type="entry name" value="Ribonuclease H-like"/>
    <property type="match status" value="1"/>
</dbReference>
<keyword evidence="3" id="KW-1185">Reference proteome</keyword>
<evidence type="ECO:0000259" key="1">
    <source>
        <dbReference type="Pfam" id="PF13456"/>
    </source>
</evidence>